<accession>A0ABN7NLS0</accession>
<proteinExistence type="predicted"/>
<organism evidence="1 2">
    <name type="scientific">Timema podura</name>
    <name type="common">Walking stick</name>
    <dbReference type="NCBI Taxonomy" id="61482"/>
    <lineage>
        <taxon>Eukaryota</taxon>
        <taxon>Metazoa</taxon>
        <taxon>Ecdysozoa</taxon>
        <taxon>Arthropoda</taxon>
        <taxon>Hexapoda</taxon>
        <taxon>Insecta</taxon>
        <taxon>Pterygota</taxon>
        <taxon>Neoptera</taxon>
        <taxon>Polyneoptera</taxon>
        <taxon>Phasmatodea</taxon>
        <taxon>Timematodea</taxon>
        <taxon>Timematoidea</taxon>
        <taxon>Timematidae</taxon>
        <taxon>Timema</taxon>
    </lineage>
</organism>
<gene>
    <name evidence="1" type="ORF">TPAB3V08_LOCUS2388</name>
</gene>
<dbReference type="Gene3D" id="1.10.238.20">
    <property type="entry name" value="Pheromone/general odorant binding protein domain"/>
    <property type="match status" value="1"/>
</dbReference>
<protein>
    <submittedName>
        <fullName evidence="1">Uncharacterized protein</fullName>
    </submittedName>
</protein>
<dbReference type="InterPro" id="IPR036728">
    <property type="entry name" value="PBP_GOBP_sf"/>
</dbReference>
<sequence>MANLPKRDWNLDLPVLGSLAQHETSALANYATEDILTKCRGNFPVNEDEFKILTTSGVMKNPSDNAKCLSDCVLKNTGIVFCHSTTSPFLLSVNLDRQCAISSDSSLGSQNLKNGEFNGLRAKMYLDMILKIKMGSIDKDLVARCLDCGKQIGSESCDKSYAIWKCIAGVLTIVYVAGTLCVHTHKQLIYDIPQAPWTSRDQCQTNKLKASLRQYRMRDDGAGQDTQGYQPAEVR</sequence>
<evidence type="ECO:0000313" key="1">
    <source>
        <dbReference type="EMBL" id="CAG2055384.1"/>
    </source>
</evidence>
<dbReference type="Proteomes" id="UP001153148">
    <property type="component" value="Unassembled WGS sequence"/>
</dbReference>
<evidence type="ECO:0000313" key="2">
    <source>
        <dbReference type="Proteomes" id="UP001153148"/>
    </source>
</evidence>
<dbReference type="CDD" id="cd23992">
    <property type="entry name" value="PBP_GOBP"/>
    <property type="match status" value="1"/>
</dbReference>
<comment type="caution">
    <text evidence="1">The sequence shown here is derived from an EMBL/GenBank/DDBJ whole genome shotgun (WGS) entry which is preliminary data.</text>
</comment>
<dbReference type="EMBL" id="CAJPIN010002405">
    <property type="protein sequence ID" value="CAG2055384.1"/>
    <property type="molecule type" value="Genomic_DNA"/>
</dbReference>
<reference evidence="1" key="1">
    <citation type="submission" date="2021-03" db="EMBL/GenBank/DDBJ databases">
        <authorList>
            <person name="Tran Van P."/>
        </authorList>
    </citation>
    <scope>NUCLEOTIDE SEQUENCE</scope>
</reference>
<name>A0ABN7NLS0_TIMPD</name>
<keyword evidence="2" id="KW-1185">Reference proteome</keyword>